<feature type="transmembrane region" description="Helical" evidence="6">
    <location>
        <begin position="310"/>
        <end position="332"/>
    </location>
</feature>
<keyword evidence="3 5" id="KW-0807">Transducer</keyword>
<keyword evidence="2" id="KW-0997">Cell inner membrane</keyword>
<feature type="domain" description="NIT" evidence="10">
    <location>
        <begin position="51"/>
        <end position="302"/>
    </location>
</feature>
<feature type="domain" description="Methyl-accepting transducer" evidence="7">
    <location>
        <begin position="391"/>
        <end position="627"/>
    </location>
</feature>
<comment type="subcellular location">
    <subcellularLocation>
        <location evidence="1">Cell inner membrane</location>
        <topology evidence="1">Multi-pass membrane protein</topology>
    </subcellularLocation>
</comment>
<reference evidence="11 12" key="1">
    <citation type="submission" date="2023-03" db="EMBL/GenBank/DDBJ databases">
        <title>Thalassotalea loyana LMG 22536T draft genome sequence.</title>
        <authorList>
            <person name="Sawabe T."/>
        </authorList>
    </citation>
    <scope>NUCLEOTIDE SEQUENCE [LARGE SCALE GENOMIC DNA]</scope>
    <source>
        <strain evidence="11 12">LMG 22536</strain>
    </source>
</reference>
<comment type="similarity">
    <text evidence="4">Belongs to the methyl-accepting chemotaxis (MCP) protein family.</text>
</comment>
<keyword evidence="6" id="KW-0812">Transmembrane</keyword>
<evidence type="ECO:0000313" key="11">
    <source>
        <dbReference type="EMBL" id="GLX84008.1"/>
    </source>
</evidence>
<gene>
    <name evidence="11" type="ORF">tloyanaT_02600</name>
</gene>
<dbReference type="InterPro" id="IPR010910">
    <property type="entry name" value="Nitrate/nitrite_sensing_bac"/>
</dbReference>
<dbReference type="CDD" id="cd11386">
    <property type="entry name" value="MCP_signal"/>
    <property type="match status" value="1"/>
</dbReference>
<protein>
    <submittedName>
        <fullName evidence="11">Methyl-accepting chemotaxis protein</fullName>
    </submittedName>
</protein>
<dbReference type="PANTHER" id="PTHR32089">
    <property type="entry name" value="METHYL-ACCEPTING CHEMOTAXIS PROTEIN MCPB"/>
    <property type="match status" value="1"/>
</dbReference>
<comment type="caution">
    <text evidence="11">The sequence shown here is derived from an EMBL/GenBank/DDBJ whole genome shotgun (WGS) entry which is preliminary data.</text>
</comment>
<dbReference type="PROSITE" id="PS50906">
    <property type="entry name" value="NIT"/>
    <property type="match status" value="1"/>
</dbReference>
<dbReference type="InterPro" id="IPR004089">
    <property type="entry name" value="MCPsignal_dom"/>
</dbReference>
<evidence type="ECO:0000313" key="12">
    <source>
        <dbReference type="Proteomes" id="UP001157134"/>
    </source>
</evidence>
<dbReference type="PROSITE" id="PS50885">
    <property type="entry name" value="HAMP"/>
    <property type="match status" value="1"/>
</dbReference>
<evidence type="ECO:0000259" key="7">
    <source>
        <dbReference type="PROSITE" id="PS50111"/>
    </source>
</evidence>
<dbReference type="InterPro" id="IPR004090">
    <property type="entry name" value="Chemotax_Me-accpt_rcpt"/>
</dbReference>
<dbReference type="Gene3D" id="1.10.287.950">
    <property type="entry name" value="Methyl-accepting chemotaxis protein"/>
    <property type="match status" value="1"/>
</dbReference>
<evidence type="ECO:0000256" key="4">
    <source>
        <dbReference type="ARBA" id="ARBA00029447"/>
    </source>
</evidence>
<evidence type="ECO:0000256" key="3">
    <source>
        <dbReference type="ARBA" id="ARBA00023224"/>
    </source>
</evidence>
<keyword evidence="12" id="KW-1185">Reference proteome</keyword>
<feature type="domain" description="HAMP" evidence="9">
    <location>
        <begin position="333"/>
        <end position="386"/>
    </location>
</feature>
<proteinExistence type="inferred from homology"/>
<keyword evidence="2" id="KW-1003">Cell membrane</keyword>
<dbReference type="EMBL" id="BSSV01000001">
    <property type="protein sequence ID" value="GLX84008.1"/>
    <property type="molecule type" value="Genomic_DNA"/>
</dbReference>
<evidence type="ECO:0000259" key="9">
    <source>
        <dbReference type="PROSITE" id="PS50885"/>
    </source>
</evidence>
<keyword evidence="6" id="KW-1133">Transmembrane helix</keyword>
<dbReference type="Pfam" id="PF00015">
    <property type="entry name" value="MCPsignal"/>
    <property type="match status" value="1"/>
</dbReference>
<dbReference type="InterPro" id="IPR000727">
    <property type="entry name" value="T_SNARE_dom"/>
</dbReference>
<feature type="domain" description="T-SNARE coiled-coil homology" evidence="8">
    <location>
        <begin position="578"/>
        <end position="640"/>
    </location>
</feature>
<organism evidence="11 12">
    <name type="scientific">Thalassotalea loyana</name>
    <dbReference type="NCBI Taxonomy" id="280483"/>
    <lineage>
        <taxon>Bacteria</taxon>
        <taxon>Pseudomonadati</taxon>
        <taxon>Pseudomonadota</taxon>
        <taxon>Gammaproteobacteria</taxon>
        <taxon>Alteromonadales</taxon>
        <taxon>Colwelliaceae</taxon>
        <taxon>Thalassotalea</taxon>
    </lineage>
</organism>
<dbReference type="PROSITE" id="PS50111">
    <property type="entry name" value="CHEMOTAXIS_TRANSDUC_2"/>
    <property type="match status" value="1"/>
</dbReference>
<evidence type="ECO:0000256" key="1">
    <source>
        <dbReference type="ARBA" id="ARBA00004429"/>
    </source>
</evidence>
<dbReference type="Pfam" id="PF08376">
    <property type="entry name" value="NIT"/>
    <property type="match status" value="1"/>
</dbReference>
<keyword evidence="6" id="KW-0472">Membrane</keyword>
<dbReference type="PANTHER" id="PTHR32089:SF112">
    <property type="entry name" value="LYSOZYME-LIKE PROTEIN-RELATED"/>
    <property type="match status" value="1"/>
</dbReference>
<accession>A0ABQ6H7A4</accession>
<dbReference type="InterPro" id="IPR013587">
    <property type="entry name" value="Nitrate/nitrite_sensing"/>
</dbReference>
<dbReference type="SUPFAM" id="SSF58104">
    <property type="entry name" value="Methyl-accepting chemotaxis protein (MCP) signaling domain"/>
    <property type="match status" value="1"/>
</dbReference>
<sequence length="663" mass="72660">MLNAMTLKQKLILLAIIPLLSVILFSSTLIQKSFQVKENSNALQVLMQLAVANSELVHELQKERGLTAGFYGSNFSAEFQQRLNKQRQSTEQLKAAKLRKNSDVKEQVERLGLASLLQQNMAQLNQVDKIRQQVDRNQITLAQALAFYTNLNGELLSVISAIAEMAENSEVKQQGLAYFYFVQGKERAGIERAVLSRAFAQDSMDLAWYKKYSALVLLQNTYLAEFENLADQTSLRFYQQQMKSPAITTVNNYREIVEQKNISGGFNQEASQWFDASTQRINILKDIENHTATHLLDLATEHGSNATNALWFYVVTMVVVLALCFLIALVVIRKIDSQVGNLVETLNYCADNNALDRTIDITSNDEFSRISRGLNKLLTSFNSAIKELATSSDSLATSSMQNTAAVAQTTHALTSQKDQTLMVASAVEEMTLTINEVSKNITDTSDAARNAEVIANESNATVNKSIEQISKVSNDVEEVHVIIARLNESSTEITNVVDVIKSVAEQTNLLALNAAIEAARAGEQGRGFAVVADEVRTLAQRTQESTKQIEDIITHFAASTNDAFNLIVHCKEDAQSSVDAASEMTSAIDAIKESITTISMMAAQIASSAEEQVSVAQEISHNVNQISTAADESAVAAQQISATSQNQSSLADNLKSLSASFVV</sequence>
<evidence type="ECO:0000259" key="10">
    <source>
        <dbReference type="PROSITE" id="PS50906"/>
    </source>
</evidence>
<evidence type="ECO:0000259" key="8">
    <source>
        <dbReference type="PROSITE" id="PS50192"/>
    </source>
</evidence>
<dbReference type="InterPro" id="IPR003660">
    <property type="entry name" value="HAMP_dom"/>
</dbReference>
<dbReference type="Proteomes" id="UP001157134">
    <property type="component" value="Unassembled WGS sequence"/>
</dbReference>
<dbReference type="PROSITE" id="PS50192">
    <property type="entry name" value="T_SNARE"/>
    <property type="match status" value="1"/>
</dbReference>
<dbReference type="PRINTS" id="PR00260">
    <property type="entry name" value="CHEMTRNSDUCR"/>
</dbReference>
<evidence type="ECO:0000256" key="2">
    <source>
        <dbReference type="ARBA" id="ARBA00022519"/>
    </source>
</evidence>
<evidence type="ECO:0000256" key="6">
    <source>
        <dbReference type="SAM" id="Phobius"/>
    </source>
</evidence>
<name>A0ABQ6H7A4_9GAMM</name>
<dbReference type="RefSeq" id="WP_284295559.1">
    <property type="nucleotide sequence ID" value="NZ_BSSV01000001.1"/>
</dbReference>
<evidence type="ECO:0000256" key="5">
    <source>
        <dbReference type="PROSITE-ProRule" id="PRU00284"/>
    </source>
</evidence>
<dbReference type="SMART" id="SM00283">
    <property type="entry name" value="MA"/>
    <property type="match status" value="1"/>
</dbReference>